<accession>A0A831SRJ7</accession>
<dbReference type="EMBL" id="DSBW01000109">
    <property type="protein sequence ID" value="HED30990.1"/>
    <property type="molecule type" value="Genomic_DNA"/>
</dbReference>
<dbReference type="Proteomes" id="UP000886335">
    <property type="component" value="Unassembled WGS sequence"/>
</dbReference>
<evidence type="ECO:0000313" key="1">
    <source>
        <dbReference type="EMBL" id="HED30990.1"/>
    </source>
</evidence>
<protein>
    <recommendedName>
        <fullName evidence="2">Glycosyltransferase</fullName>
    </recommendedName>
</protein>
<evidence type="ECO:0008006" key="2">
    <source>
        <dbReference type="Google" id="ProtNLM"/>
    </source>
</evidence>
<sequence length="290" mass="33915">MLQLSIDYEAEARKTGDIQDNEYTTWFLVEHGAPEKVHEIVENYPFPSVRLYRNRWWRSGEKKRYGISRNLLEGMKKGFPTADNHGIVIEDDILIHKSYFNYITAVLNAIGDINYSVISATGYRNDSSNCSIVSTKPRHFSPLAPLISKPFWNNYIRPYSKSSYYQNRKKTVARLNTAYKSNWDKEYKFNDSTTYNNHDGLINRLVDVAYIEEKRLMLTPEVSRQMHIGIYGLNNKSKPIPGNSYHERLDALREIVLDNRLKEFNNSNVIPEKGFRKELDSWNGMIDLRQ</sequence>
<dbReference type="SUPFAM" id="SSF53448">
    <property type="entry name" value="Nucleotide-diphospho-sugar transferases"/>
    <property type="match status" value="1"/>
</dbReference>
<gene>
    <name evidence="1" type="ORF">ENN50_04765</name>
</gene>
<name>A0A831SRJ7_PROAE</name>
<comment type="caution">
    <text evidence="1">The sequence shown here is derived from an EMBL/GenBank/DDBJ whole genome shotgun (WGS) entry which is preliminary data.</text>
</comment>
<dbReference type="InterPro" id="IPR029044">
    <property type="entry name" value="Nucleotide-diphossugar_trans"/>
</dbReference>
<reference evidence="1" key="1">
    <citation type="journal article" date="2020" name="mSystems">
        <title>Genome- and Community-Level Interaction Insights into Carbon Utilization and Element Cycling Functions of Hydrothermarchaeota in Hydrothermal Sediment.</title>
        <authorList>
            <person name="Zhou Z."/>
            <person name="Liu Y."/>
            <person name="Xu W."/>
            <person name="Pan J."/>
            <person name="Luo Z.H."/>
            <person name="Li M."/>
        </authorList>
    </citation>
    <scope>NUCLEOTIDE SEQUENCE [LARGE SCALE GENOMIC DNA]</scope>
    <source>
        <strain evidence="1">SpSt-1181</strain>
    </source>
</reference>
<proteinExistence type="predicted"/>
<dbReference type="AlphaFoldDB" id="A0A831SRJ7"/>
<dbReference type="Gene3D" id="3.90.550.10">
    <property type="entry name" value="Spore Coat Polysaccharide Biosynthesis Protein SpsA, Chain A"/>
    <property type="match status" value="1"/>
</dbReference>
<organism evidence="1">
    <name type="scientific">Prosthecochloris aestuarii</name>
    <dbReference type="NCBI Taxonomy" id="1102"/>
    <lineage>
        <taxon>Bacteria</taxon>
        <taxon>Pseudomonadati</taxon>
        <taxon>Chlorobiota</taxon>
        <taxon>Chlorobiia</taxon>
        <taxon>Chlorobiales</taxon>
        <taxon>Chlorobiaceae</taxon>
        <taxon>Prosthecochloris</taxon>
    </lineage>
</organism>